<gene>
    <name evidence="19" type="ORF">M23134_06909</name>
</gene>
<keyword evidence="20" id="KW-1185">Reference proteome</keyword>
<evidence type="ECO:0000256" key="9">
    <source>
        <dbReference type="ARBA" id="ARBA00023027"/>
    </source>
</evidence>
<dbReference type="EC" id="1.8.1.4" evidence="3 16"/>
<dbReference type="InterPro" id="IPR004099">
    <property type="entry name" value="Pyr_nucl-diS_OxRdtase_dimer"/>
</dbReference>
<name>A1ZQ99_MICM2</name>
<evidence type="ECO:0000256" key="2">
    <source>
        <dbReference type="ARBA" id="ARBA00007532"/>
    </source>
</evidence>
<dbReference type="NCBIfam" id="TIGR01350">
    <property type="entry name" value="lipoamide_DH"/>
    <property type="match status" value="1"/>
</dbReference>
<dbReference type="OrthoDB" id="9800167at2"/>
<keyword evidence="6 16" id="KW-0285">Flavoprotein</keyword>
<comment type="miscellaneous">
    <text evidence="16">The active site is a redox-active disulfide bond.</text>
</comment>
<dbReference type="RefSeq" id="WP_002699533.1">
    <property type="nucleotide sequence ID" value="NZ_AAWS01000023.1"/>
</dbReference>
<evidence type="ECO:0000256" key="5">
    <source>
        <dbReference type="ARBA" id="ARBA00022490"/>
    </source>
</evidence>
<evidence type="ECO:0000256" key="4">
    <source>
        <dbReference type="ARBA" id="ARBA00016961"/>
    </source>
</evidence>
<feature type="binding site" evidence="14">
    <location>
        <begin position="180"/>
        <end position="187"/>
    </location>
    <ligand>
        <name>NAD(+)</name>
        <dbReference type="ChEBI" id="CHEBI:57540"/>
    </ligand>
</feature>
<comment type="caution">
    <text evidence="19">The sequence shown here is derived from an EMBL/GenBank/DDBJ whole genome shotgun (WGS) entry which is preliminary data.</text>
</comment>
<dbReference type="GO" id="GO:0050660">
    <property type="term" value="F:flavin adenine dinucleotide binding"/>
    <property type="evidence" value="ECO:0007669"/>
    <property type="project" value="InterPro"/>
</dbReference>
<feature type="disulfide bond" description="Redox-active" evidence="15">
    <location>
        <begin position="42"/>
        <end position="47"/>
    </location>
</feature>
<dbReference type="PROSITE" id="PS00076">
    <property type="entry name" value="PYRIDINE_REDOX_1"/>
    <property type="match status" value="1"/>
</dbReference>
<dbReference type="FunFam" id="3.30.390.30:FF:000001">
    <property type="entry name" value="Dihydrolipoyl dehydrogenase"/>
    <property type="match status" value="1"/>
</dbReference>
<evidence type="ECO:0000256" key="3">
    <source>
        <dbReference type="ARBA" id="ARBA00012608"/>
    </source>
</evidence>
<evidence type="ECO:0000256" key="12">
    <source>
        <dbReference type="ARBA" id="ARBA00049187"/>
    </source>
</evidence>
<feature type="domain" description="FAD/NAD(P)-binding" evidence="18">
    <location>
        <begin position="5"/>
        <end position="325"/>
    </location>
</feature>
<dbReference type="InterPro" id="IPR023753">
    <property type="entry name" value="FAD/NAD-binding_dom"/>
</dbReference>
<dbReference type="GO" id="GO:0006103">
    <property type="term" value="P:2-oxoglutarate metabolic process"/>
    <property type="evidence" value="ECO:0007669"/>
    <property type="project" value="TreeGrafter"/>
</dbReference>
<dbReference type="Pfam" id="PF02852">
    <property type="entry name" value="Pyr_redox_dim"/>
    <property type="match status" value="1"/>
</dbReference>
<evidence type="ECO:0000256" key="13">
    <source>
        <dbReference type="PIRSR" id="PIRSR000350-2"/>
    </source>
</evidence>
<dbReference type="Pfam" id="PF07992">
    <property type="entry name" value="Pyr_redox_2"/>
    <property type="match status" value="1"/>
</dbReference>
<feature type="binding site" evidence="14">
    <location>
        <position position="114"/>
    </location>
    <ligand>
        <name>FAD</name>
        <dbReference type="ChEBI" id="CHEBI:57692"/>
    </ligand>
</feature>
<protein>
    <recommendedName>
        <fullName evidence="4 16">Dihydrolipoyl dehydrogenase</fullName>
        <ecNumber evidence="3 16">1.8.1.4</ecNumber>
    </recommendedName>
</protein>
<evidence type="ECO:0000313" key="19">
    <source>
        <dbReference type="EMBL" id="EAY27508.1"/>
    </source>
</evidence>
<keyword evidence="9 14" id="KW-0520">NAD</keyword>
<keyword evidence="14" id="KW-0547">Nucleotide-binding</keyword>
<keyword evidence="8 16" id="KW-0560">Oxidoreductase</keyword>
<evidence type="ECO:0000313" key="20">
    <source>
        <dbReference type="Proteomes" id="UP000004095"/>
    </source>
</evidence>
<feature type="binding site" evidence="14">
    <location>
        <position position="51"/>
    </location>
    <ligand>
        <name>FAD</name>
        <dbReference type="ChEBI" id="CHEBI:57692"/>
    </ligand>
</feature>
<dbReference type="PANTHER" id="PTHR22912">
    <property type="entry name" value="DISULFIDE OXIDOREDUCTASE"/>
    <property type="match status" value="1"/>
</dbReference>
<dbReference type="InterPro" id="IPR050151">
    <property type="entry name" value="Class-I_Pyr_Nuc-Dis_Oxidored"/>
</dbReference>
<evidence type="ECO:0000259" key="18">
    <source>
        <dbReference type="Pfam" id="PF07992"/>
    </source>
</evidence>
<feature type="domain" description="Pyridine nucleotide-disulphide oxidoreductase dimerisation" evidence="17">
    <location>
        <begin position="345"/>
        <end position="453"/>
    </location>
</feature>
<keyword evidence="5" id="KW-0963">Cytoplasm</keyword>
<sequence length="464" mass="49881">MSTQYDLIVIGSGPGGYVAAIRASQLGMKVGIVEKAELGGICLNWGCIPTKALLKSAQVFDYITHAEDYGVKVSKAETDFTGMVKRSRDVAGGMSKGIQFLLKKNKIDHIAGFGKVLKGTKVEVTDDKDAKTVYSPKNIILATGGRARELPNLPIDGKKIIGYRQAMVLDKQPKSMVVVGSGAIGIEFAYFYHTIGTEITIVEYMPNIVPNEDVDVSKQLERTYKKKGMKVMTNSEVTSVDTKGKKCKVHVKTKKGEEIIECDVVLSAVGVSTNIEGIGLEDVGVATDRGQVVVDEFYQTNIPNIYAIGDIVKGPALAHVASAEGIICVEKMTGHNPEPLDYDNIPGCTYCAPEIASVGYTEKKAKEAGYELKVGKFPFSASGKAKAGGAPDGFIKVIYDAKYGEWLGAHMIGANVTEMIAEVVVARKLETTGHEILKAVHPHPTMSEAIMEATAAAYDEVIHL</sequence>
<keyword evidence="7 14" id="KW-0274">FAD</keyword>
<comment type="similarity">
    <text evidence="2 16">Belongs to the class-I pyridine nucleotide-disulfide oxidoreductase family.</text>
</comment>
<dbReference type="InterPro" id="IPR001100">
    <property type="entry name" value="Pyr_nuc-diS_OxRdtase"/>
</dbReference>
<keyword evidence="11 16" id="KW-0676">Redox-active center</keyword>
<dbReference type="PANTHER" id="PTHR22912:SF217">
    <property type="entry name" value="DIHYDROLIPOYL DEHYDROGENASE"/>
    <property type="match status" value="1"/>
</dbReference>
<feature type="binding site" evidence="14">
    <location>
        <position position="203"/>
    </location>
    <ligand>
        <name>NAD(+)</name>
        <dbReference type="ChEBI" id="CHEBI:57540"/>
    </ligand>
</feature>
<dbReference type="InterPro" id="IPR006258">
    <property type="entry name" value="Lipoamide_DH"/>
</dbReference>
<dbReference type="GO" id="GO:0005737">
    <property type="term" value="C:cytoplasm"/>
    <property type="evidence" value="ECO:0007669"/>
    <property type="project" value="UniProtKB-SubCell"/>
</dbReference>
<dbReference type="EMBL" id="AAWS01000023">
    <property type="protein sequence ID" value="EAY27508.1"/>
    <property type="molecule type" value="Genomic_DNA"/>
</dbReference>
<evidence type="ECO:0000256" key="1">
    <source>
        <dbReference type="ARBA" id="ARBA00004496"/>
    </source>
</evidence>
<evidence type="ECO:0000256" key="8">
    <source>
        <dbReference type="ARBA" id="ARBA00023002"/>
    </source>
</evidence>
<reference evidence="19 20" key="1">
    <citation type="submission" date="2007-01" db="EMBL/GenBank/DDBJ databases">
        <authorList>
            <person name="Haygood M."/>
            <person name="Podell S."/>
            <person name="Anderson C."/>
            <person name="Hopkinson B."/>
            <person name="Roe K."/>
            <person name="Barbeau K."/>
            <person name="Gaasterland T."/>
            <person name="Ferriera S."/>
            <person name="Johnson J."/>
            <person name="Kravitz S."/>
            <person name="Beeson K."/>
            <person name="Sutton G."/>
            <person name="Rogers Y.-H."/>
            <person name="Friedman R."/>
            <person name="Frazier M."/>
            <person name="Venter J.C."/>
        </authorList>
    </citation>
    <scope>NUCLEOTIDE SEQUENCE [LARGE SCALE GENOMIC DNA]</scope>
    <source>
        <strain evidence="19 20">ATCC 23134</strain>
    </source>
</reference>
<evidence type="ECO:0000259" key="17">
    <source>
        <dbReference type="Pfam" id="PF02852"/>
    </source>
</evidence>
<dbReference type="PRINTS" id="PR00368">
    <property type="entry name" value="FADPNR"/>
</dbReference>
<dbReference type="SUPFAM" id="SSF51905">
    <property type="entry name" value="FAD/NAD(P)-binding domain"/>
    <property type="match status" value="1"/>
</dbReference>
<evidence type="ECO:0000256" key="14">
    <source>
        <dbReference type="PIRSR" id="PIRSR000350-3"/>
    </source>
</evidence>
<feature type="binding site" evidence="14">
    <location>
        <position position="270"/>
    </location>
    <ligand>
        <name>NAD(+)</name>
        <dbReference type="ChEBI" id="CHEBI:57540"/>
    </ligand>
</feature>
<dbReference type="PRINTS" id="PR00411">
    <property type="entry name" value="PNDRDTASEI"/>
</dbReference>
<evidence type="ECO:0000256" key="16">
    <source>
        <dbReference type="RuleBase" id="RU003692"/>
    </source>
</evidence>
<dbReference type="eggNOG" id="COG1249">
    <property type="taxonomic scope" value="Bacteria"/>
</dbReference>
<evidence type="ECO:0000256" key="6">
    <source>
        <dbReference type="ARBA" id="ARBA00022630"/>
    </source>
</evidence>
<comment type="subcellular location">
    <subcellularLocation>
        <location evidence="1">Cytoplasm</location>
    </subcellularLocation>
</comment>
<keyword evidence="10" id="KW-1015">Disulfide bond</keyword>
<dbReference type="InterPro" id="IPR036188">
    <property type="entry name" value="FAD/NAD-bd_sf"/>
</dbReference>
<feature type="active site" description="Proton acceptor" evidence="13">
    <location>
        <position position="443"/>
    </location>
</feature>
<dbReference type="Proteomes" id="UP000004095">
    <property type="component" value="Unassembled WGS sequence"/>
</dbReference>
<dbReference type="SUPFAM" id="SSF55424">
    <property type="entry name" value="FAD/NAD-linked reductases, dimerisation (C-terminal) domain"/>
    <property type="match status" value="1"/>
</dbReference>
<dbReference type="Gene3D" id="3.50.50.60">
    <property type="entry name" value="FAD/NAD(P)-binding domain"/>
    <property type="match status" value="2"/>
</dbReference>
<comment type="catalytic activity">
    <reaction evidence="12 16">
        <text>N(6)-[(R)-dihydrolipoyl]-L-lysyl-[protein] + NAD(+) = N(6)-[(R)-lipoyl]-L-lysyl-[protein] + NADH + H(+)</text>
        <dbReference type="Rhea" id="RHEA:15045"/>
        <dbReference type="Rhea" id="RHEA-COMP:10474"/>
        <dbReference type="Rhea" id="RHEA-COMP:10475"/>
        <dbReference type="ChEBI" id="CHEBI:15378"/>
        <dbReference type="ChEBI" id="CHEBI:57540"/>
        <dbReference type="ChEBI" id="CHEBI:57945"/>
        <dbReference type="ChEBI" id="CHEBI:83099"/>
        <dbReference type="ChEBI" id="CHEBI:83100"/>
        <dbReference type="EC" id="1.8.1.4"/>
    </reaction>
</comment>
<organism evidence="19 20">
    <name type="scientific">Microscilla marina ATCC 23134</name>
    <dbReference type="NCBI Taxonomy" id="313606"/>
    <lineage>
        <taxon>Bacteria</taxon>
        <taxon>Pseudomonadati</taxon>
        <taxon>Bacteroidota</taxon>
        <taxon>Cytophagia</taxon>
        <taxon>Cytophagales</taxon>
        <taxon>Microscillaceae</taxon>
        <taxon>Microscilla</taxon>
    </lineage>
</organism>
<evidence type="ECO:0000256" key="15">
    <source>
        <dbReference type="PIRSR" id="PIRSR000350-4"/>
    </source>
</evidence>
<evidence type="ECO:0000256" key="7">
    <source>
        <dbReference type="ARBA" id="ARBA00022827"/>
    </source>
</evidence>
<evidence type="ECO:0000256" key="10">
    <source>
        <dbReference type="ARBA" id="ARBA00023157"/>
    </source>
</evidence>
<dbReference type="InterPro" id="IPR016156">
    <property type="entry name" value="FAD/NAD-linked_Rdtase_dimer_sf"/>
</dbReference>
<proteinExistence type="inferred from homology"/>
<dbReference type="GO" id="GO:0004148">
    <property type="term" value="F:dihydrolipoyl dehydrogenase (NADH) activity"/>
    <property type="evidence" value="ECO:0007669"/>
    <property type="project" value="UniProtKB-EC"/>
</dbReference>
<accession>A1ZQ99</accession>
<comment type="cofactor">
    <cofactor evidence="14 16">
        <name>FAD</name>
        <dbReference type="ChEBI" id="CHEBI:57692"/>
    </cofactor>
    <text evidence="14 16">Binds 1 FAD per subunit.</text>
</comment>
<evidence type="ECO:0000256" key="11">
    <source>
        <dbReference type="ARBA" id="ARBA00023284"/>
    </source>
</evidence>
<dbReference type="AlphaFoldDB" id="A1ZQ99"/>
<dbReference type="InterPro" id="IPR012999">
    <property type="entry name" value="Pyr_OxRdtase_I_AS"/>
</dbReference>
<feature type="binding site" evidence="14">
    <location>
        <position position="310"/>
    </location>
    <ligand>
        <name>FAD</name>
        <dbReference type="ChEBI" id="CHEBI:57692"/>
    </ligand>
</feature>
<dbReference type="PIRSF" id="PIRSF000350">
    <property type="entry name" value="Mercury_reductase_MerA"/>
    <property type="match status" value="1"/>
</dbReference>
<dbReference type="Gene3D" id="3.30.390.30">
    <property type="match status" value="1"/>
</dbReference>